<keyword evidence="2" id="KW-1185">Reference proteome</keyword>
<dbReference type="Proteomes" id="UP000281553">
    <property type="component" value="Unassembled WGS sequence"/>
</dbReference>
<gene>
    <name evidence="1" type="ORF">DILT_LOCUS19028</name>
</gene>
<sequence>MCILGPPMSGKSTLASKLADIYGLPHIRLKDVIDETIAALVSCFSTTSDLYTSRAVTSDVAHQTKGRAKVAW</sequence>
<accession>A0A3P7NK20</accession>
<name>A0A3P7NK20_DIBLA</name>
<proteinExistence type="predicted"/>
<dbReference type="SUPFAM" id="SSF52540">
    <property type="entry name" value="P-loop containing nucleoside triphosphate hydrolases"/>
    <property type="match status" value="1"/>
</dbReference>
<dbReference type="AlphaFoldDB" id="A0A3P7NK20"/>
<dbReference type="OrthoDB" id="10262413at2759"/>
<dbReference type="Gene3D" id="3.40.50.300">
    <property type="entry name" value="P-loop containing nucleotide triphosphate hydrolases"/>
    <property type="match status" value="1"/>
</dbReference>
<evidence type="ECO:0000313" key="2">
    <source>
        <dbReference type="Proteomes" id="UP000281553"/>
    </source>
</evidence>
<reference evidence="1 2" key="1">
    <citation type="submission" date="2018-11" db="EMBL/GenBank/DDBJ databases">
        <authorList>
            <consortium name="Pathogen Informatics"/>
        </authorList>
    </citation>
    <scope>NUCLEOTIDE SEQUENCE [LARGE SCALE GENOMIC DNA]</scope>
</reference>
<dbReference type="InterPro" id="IPR027417">
    <property type="entry name" value="P-loop_NTPase"/>
</dbReference>
<protein>
    <submittedName>
        <fullName evidence="1">Uncharacterized protein</fullName>
    </submittedName>
</protein>
<organism evidence="1 2">
    <name type="scientific">Dibothriocephalus latus</name>
    <name type="common">Fish tapeworm</name>
    <name type="synonym">Diphyllobothrium latum</name>
    <dbReference type="NCBI Taxonomy" id="60516"/>
    <lineage>
        <taxon>Eukaryota</taxon>
        <taxon>Metazoa</taxon>
        <taxon>Spiralia</taxon>
        <taxon>Lophotrochozoa</taxon>
        <taxon>Platyhelminthes</taxon>
        <taxon>Cestoda</taxon>
        <taxon>Eucestoda</taxon>
        <taxon>Diphyllobothriidea</taxon>
        <taxon>Diphyllobothriidae</taxon>
        <taxon>Dibothriocephalus</taxon>
    </lineage>
</organism>
<evidence type="ECO:0000313" key="1">
    <source>
        <dbReference type="EMBL" id="VDN43204.1"/>
    </source>
</evidence>
<dbReference type="EMBL" id="UYRU01107059">
    <property type="protein sequence ID" value="VDN43204.1"/>
    <property type="molecule type" value="Genomic_DNA"/>
</dbReference>